<reference evidence="1" key="1">
    <citation type="submission" date="2016-08" db="EMBL/GenBank/DDBJ databases">
        <authorList>
            <person name="Ngugi D.K."/>
            <person name="Miyake S."/>
            <person name="Stingl U."/>
        </authorList>
    </citation>
    <scope>NUCLEOTIDE SEQUENCE</scope>
    <source>
        <strain evidence="1">SCG-B11WGA-EpuloA1</strain>
    </source>
</reference>
<comment type="caution">
    <text evidence="1">The sequence shown here is derived from an EMBL/GenBank/DDBJ whole genome shotgun (WGS) entry which is preliminary data.</text>
</comment>
<dbReference type="Proteomes" id="UP000188605">
    <property type="component" value="Unassembled WGS sequence"/>
</dbReference>
<dbReference type="EMBL" id="LJDB01000008">
    <property type="protein sequence ID" value="ONI42687.1"/>
    <property type="molecule type" value="Genomic_DNA"/>
</dbReference>
<proteinExistence type="predicted"/>
<name>A0ACC8XGW7_9FIRM</name>
<evidence type="ECO:0000313" key="2">
    <source>
        <dbReference type="Proteomes" id="UP000188605"/>
    </source>
</evidence>
<organism evidence="1 2">
    <name type="scientific">Candidatus Epulonipiscium fishelsonii</name>
    <dbReference type="NCBI Taxonomy" id="77094"/>
    <lineage>
        <taxon>Bacteria</taxon>
        <taxon>Bacillati</taxon>
        <taxon>Bacillota</taxon>
        <taxon>Clostridia</taxon>
        <taxon>Lachnospirales</taxon>
        <taxon>Lachnospiraceae</taxon>
        <taxon>Candidatus Epulonipiscium</taxon>
    </lineage>
</organism>
<keyword evidence="2" id="KW-1185">Reference proteome</keyword>
<accession>A0ACC8XGW7</accession>
<sequence>MAVTMKHKKARVFRDFLISKDTIKMFKEEETDNAVLFRSIYNVRENDKKQFVIIINDSIYITMQSLILKEVPEHKRQAIINLINQIQFEYPTVKYVVTPENHLMTSIAFHGSDKTMDPATILMCTIEYFKVLQNNHYERFLACIEGREPNFETKKDEKSE</sequence>
<evidence type="ECO:0000313" key="1">
    <source>
        <dbReference type="EMBL" id="ONI42687.1"/>
    </source>
</evidence>
<protein>
    <submittedName>
        <fullName evidence="1">Uncharacterized protein</fullName>
    </submittedName>
</protein>
<gene>
    <name evidence="1" type="ORF">AN396_13410</name>
</gene>